<dbReference type="GO" id="GO:0005524">
    <property type="term" value="F:ATP binding"/>
    <property type="evidence" value="ECO:0007669"/>
    <property type="project" value="UniProtKB-UniRule"/>
</dbReference>
<keyword evidence="7 13" id="KW-0418">Kinase</keyword>
<dbReference type="Proteomes" id="UP000319004">
    <property type="component" value="Chromosome"/>
</dbReference>
<feature type="repeat" description="WD" evidence="9">
    <location>
        <begin position="1201"/>
        <end position="1224"/>
    </location>
</feature>
<dbReference type="Pfam" id="PF00069">
    <property type="entry name" value="Pkinase"/>
    <property type="match status" value="2"/>
</dbReference>
<dbReference type="SMART" id="SM00320">
    <property type="entry name" value="WD40"/>
    <property type="match status" value="15"/>
</dbReference>
<dbReference type="InterPro" id="IPR011009">
    <property type="entry name" value="Kinase-like_dom_sf"/>
</dbReference>
<dbReference type="PROSITE" id="PS00107">
    <property type="entry name" value="PROTEIN_KINASE_ATP"/>
    <property type="match status" value="1"/>
</dbReference>
<dbReference type="SUPFAM" id="SSF50978">
    <property type="entry name" value="WD40 repeat-like"/>
    <property type="match status" value="1"/>
</dbReference>
<evidence type="ECO:0000256" key="11">
    <source>
        <dbReference type="SAM" id="MobiDB-lite"/>
    </source>
</evidence>
<evidence type="ECO:0000259" key="12">
    <source>
        <dbReference type="PROSITE" id="PS50011"/>
    </source>
</evidence>
<evidence type="ECO:0000256" key="8">
    <source>
        <dbReference type="ARBA" id="ARBA00022840"/>
    </source>
</evidence>
<dbReference type="RefSeq" id="WP_145384338.1">
    <property type="nucleotide sequence ID" value="NZ_CP037423.1"/>
</dbReference>
<dbReference type="InterPro" id="IPR011047">
    <property type="entry name" value="Quinoprotein_ADH-like_sf"/>
</dbReference>
<dbReference type="InterPro" id="IPR015943">
    <property type="entry name" value="WD40/YVTN_repeat-like_dom_sf"/>
</dbReference>
<dbReference type="SUPFAM" id="SSF50998">
    <property type="entry name" value="Quinoprotein alcohol dehydrogenase-like"/>
    <property type="match status" value="1"/>
</dbReference>
<feature type="repeat" description="WD" evidence="9">
    <location>
        <begin position="640"/>
        <end position="665"/>
    </location>
</feature>
<dbReference type="SUPFAM" id="SSF56112">
    <property type="entry name" value="Protein kinase-like (PK-like)"/>
    <property type="match status" value="1"/>
</dbReference>
<name>A0A518HI26_9BACT</name>
<dbReference type="SMART" id="SM00220">
    <property type="entry name" value="S_TKc"/>
    <property type="match status" value="1"/>
</dbReference>
<evidence type="ECO:0000313" key="14">
    <source>
        <dbReference type="Proteomes" id="UP000319004"/>
    </source>
</evidence>
<dbReference type="PROSITE" id="PS50294">
    <property type="entry name" value="WD_REPEATS_REGION"/>
    <property type="match status" value="7"/>
</dbReference>
<dbReference type="PROSITE" id="PS00678">
    <property type="entry name" value="WD_REPEATS_1"/>
    <property type="match status" value="1"/>
</dbReference>
<feature type="repeat" description="WD" evidence="9">
    <location>
        <begin position="1099"/>
        <end position="1131"/>
    </location>
</feature>
<keyword evidence="3 9" id="KW-0853">WD repeat</keyword>
<evidence type="ECO:0000313" key="13">
    <source>
        <dbReference type="EMBL" id="QDV40459.1"/>
    </source>
</evidence>
<feature type="compositionally biased region" description="Polar residues" evidence="11">
    <location>
        <begin position="214"/>
        <end position="237"/>
    </location>
</feature>
<dbReference type="OrthoDB" id="500858at2"/>
<organism evidence="13 14">
    <name type="scientific">Stieleria neptunia</name>
    <dbReference type="NCBI Taxonomy" id="2527979"/>
    <lineage>
        <taxon>Bacteria</taxon>
        <taxon>Pseudomonadati</taxon>
        <taxon>Planctomycetota</taxon>
        <taxon>Planctomycetia</taxon>
        <taxon>Pirellulales</taxon>
        <taxon>Pirellulaceae</taxon>
        <taxon>Stieleria</taxon>
    </lineage>
</organism>
<feature type="domain" description="Protein kinase" evidence="12">
    <location>
        <begin position="94"/>
        <end position="407"/>
    </location>
</feature>
<evidence type="ECO:0000256" key="7">
    <source>
        <dbReference type="ARBA" id="ARBA00022777"/>
    </source>
</evidence>
<dbReference type="InterPro" id="IPR000719">
    <property type="entry name" value="Prot_kinase_dom"/>
</dbReference>
<sequence>MSSSADASDSESDLADLVDQIIDQLRSGGDIDTVEYIRRFPKHADRIEQLIPTLRYLGEVNDVTTDGSLTNDADLSANLDRSDDAPLFKQLGDFQIVREIGRGGMGIVYEANEISLDRRVALKVLPFAAISSERQLARFKVEAQAAAGLHHTGIVPVYSVGCDRGVHYYAMQYIDGTSLALVLREARLASTRQSGSIGDLGAAGEAETLRDSSDGQPSEPSSRARGESTSGSESATDARQHFRSMANLAIQAAEALEHAHQSGVIHRDIKPGNLLLDRQGKLWITDFGLARIEQDSELTMTGDLVGTLRYMSPEQATSKSSAVDHRCDVYSLGATLYELLTRRPAFIGDDRQELLRKIISVDPVAPSKWNPRVPGDLETIVMKAMEKDRDARYVDAQSMADDLRCYLEDRPIAARRPSSLARIRKWGRRHPAIVRSSFAMLAVIALAWLIGSVLLVRQTTKTQVALSQAEENFERSELNRAKAETAIGRLERLLYVRGLGLAAKAWREGDGAGAAALMRSNPAYQSQPELRGFEWHFLDSLLLPPDNVVFRSDQELTAAAVSRDGTLIAIGDAEGTIRLMRESGTPLRLDGHDGPVHALDLDINDQRLASCGADGTVRIWDVASGQEVGVIESGHDGKPVFAVRYSHDGKSLASGGGDGNVRLWDPITMKQRLALVGHRRDVRTVAFAADDATIASGSNDRDVRIWRVATGESIRSLRGHTGMVLCTAFTADGRYLISGSNDHTIRFWDHATGEEVCVVRQHRDGVQSLAILADGGIVAGDRGGNLRIWRIRGRKPVDRFRNDGFLRFLSVQLSPDGKSWAGLTADGNLILRDLASQRTRVLLSNLAVQIPLAEREQLAFSPDGSRLFCVDRIVTLPSNWDDALQPPLKLKIPVGAPGCFAPEGKSIAVGRDGSIQSYDAETGKQLREFDSPIKTITGLRFSHDGHQLFGWATEGPIVRWDWPGGNVVETIDHPHDQIIDLEPSPDGSGIVTCGADGAVAVRDEQTLRWRELDLGERHCSSVSWFDRGTSLALTAPGLQDFLYRLRPDGFIETLADNQGAEQTEVLQRHRLFLSNVRGVRVEVRDLDRLEVTSDKNELLQGHTDRIWSLSVTGDGEQMLTASRDGTLRRWSQPVDRWQWLSRRRHLDFRVDDFAWSDDQTTLGIAEIGRGLIYQWPEGNLRHHYRWWGKSGLGVMGFAFESVAVAPNGGRLVTGHRDGSIRFWDPSPGPPIHVIQAMEIDAGVTAITLSQDGRWLAACSRRGNGLKVFGTATWQSTWSASADDCDDFVFSSDGQWLAYCDGREAVVVSTEPFREVRRFADHSLTVNGLAFSPDNRMLVTACEDRKLRIWNPGTGELQGTLTGHAASIGRVTFSPDGATLVSGDSDGVIKLWHLATGQELYTLADLDFGIDKLSFDASGRVLVALSSDGHVHVFDAASRP</sequence>
<evidence type="ECO:0000256" key="3">
    <source>
        <dbReference type="ARBA" id="ARBA00022574"/>
    </source>
</evidence>
<proteinExistence type="predicted"/>
<dbReference type="GO" id="GO:0004674">
    <property type="term" value="F:protein serine/threonine kinase activity"/>
    <property type="evidence" value="ECO:0007669"/>
    <property type="project" value="UniProtKB-KW"/>
</dbReference>
<gene>
    <name evidence="13" type="primary">prkC_2</name>
    <name evidence="13" type="ORF">Enr13x_02650</name>
</gene>
<feature type="region of interest" description="Disordered" evidence="11">
    <location>
        <begin position="194"/>
        <end position="237"/>
    </location>
</feature>
<evidence type="ECO:0000256" key="2">
    <source>
        <dbReference type="ARBA" id="ARBA00022527"/>
    </source>
</evidence>
<feature type="repeat" description="WD" evidence="9">
    <location>
        <begin position="675"/>
        <end position="716"/>
    </location>
</feature>
<evidence type="ECO:0000256" key="4">
    <source>
        <dbReference type="ARBA" id="ARBA00022679"/>
    </source>
</evidence>
<dbReference type="KEGG" id="snep:Enr13x_02650"/>
<feature type="repeat" description="WD" evidence="9">
    <location>
        <begin position="717"/>
        <end position="758"/>
    </location>
</feature>
<keyword evidence="5" id="KW-0677">Repeat</keyword>
<evidence type="ECO:0000256" key="1">
    <source>
        <dbReference type="ARBA" id="ARBA00012513"/>
    </source>
</evidence>
<keyword evidence="14" id="KW-1185">Reference proteome</keyword>
<dbReference type="PANTHER" id="PTHR19879:SF9">
    <property type="entry name" value="TRANSCRIPTION INITIATION FACTOR TFIID SUBUNIT 5"/>
    <property type="match status" value="1"/>
</dbReference>
<dbReference type="Pfam" id="PF00400">
    <property type="entry name" value="WD40"/>
    <property type="match status" value="10"/>
</dbReference>
<dbReference type="InterPro" id="IPR001680">
    <property type="entry name" value="WD40_rpt"/>
</dbReference>
<dbReference type="SUPFAM" id="SSF82171">
    <property type="entry name" value="DPP6 N-terminal domain-like"/>
    <property type="match status" value="1"/>
</dbReference>
<dbReference type="PROSITE" id="PS00108">
    <property type="entry name" value="PROTEIN_KINASE_ST"/>
    <property type="match status" value="1"/>
</dbReference>
<accession>A0A518HI26</accession>
<dbReference type="CDD" id="cd00200">
    <property type="entry name" value="WD40"/>
    <property type="match status" value="2"/>
</dbReference>
<dbReference type="InterPro" id="IPR017441">
    <property type="entry name" value="Protein_kinase_ATP_BS"/>
</dbReference>
<keyword evidence="4 13" id="KW-0808">Transferase</keyword>
<feature type="repeat" description="WD" evidence="9">
    <location>
        <begin position="589"/>
        <end position="630"/>
    </location>
</feature>
<keyword evidence="6 10" id="KW-0547">Nucleotide-binding</keyword>
<dbReference type="PROSITE" id="PS50011">
    <property type="entry name" value="PROTEIN_KINASE_DOM"/>
    <property type="match status" value="1"/>
</dbReference>
<dbReference type="Gene3D" id="3.30.200.20">
    <property type="entry name" value="Phosphorylase Kinase, domain 1"/>
    <property type="match status" value="1"/>
</dbReference>
<evidence type="ECO:0000256" key="5">
    <source>
        <dbReference type="ARBA" id="ARBA00022737"/>
    </source>
</evidence>
<dbReference type="CDD" id="cd14014">
    <property type="entry name" value="STKc_PknB_like"/>
    <property type="match status" value="1"/>
</dbReference>
<dbReference type="Gene3D" id="1.10.510.10">
    <property type="entry name" value="Transferase(Phosphotransferase) domain 1"/>
    <property type="match status" value="1"/>
</dbReference>
<dbReference type="Gene3D" id="2.130.10.10">
    <property type="entry name" value="YVTN repeat-like/Quinoprotein amine dehydrogenase"/>
    <property type="match status" value="5"/>
</dbReference>
<dbReference type="InterPro" id="IPR020472">
    <property type="entry name" value="WD40_PAC1"/>
</dbReference>
<evidence type="ECO:0000256" key="6">
    <source>
        <dbReference type="ARBA" id="ARBA00022741"/>
    </source>
</evidence>
<dbReference type="EMBL" id="CP037423">
    <property type="protein sequence ID" value="QDV40459.1"/>
    <property type="molecule type" value="Genomic_DNA"/>
</dbReference>
<dbReference type="FunFam" id="1.10.510.10:FF:000021">
    <property type="entry name" value="Serine/threonine protein kinase"/>
    <property type="match status" value="1"/>
</dbReference>
<feature type="repeat" description="WD" evidence="9">
    <location>
        <begin position="1318"/>
        <end position="1359"/>
    </location>
</feature>
<keyword evidence="8 10" id="KW-0067">ATP-binding</keyword>
<feature type="repeat" description="WD" evidence="9">
    <location>
        <begin position="1360"/>
        <end position="1401"/>
    </location>
</feature>
<dbReference type="EC" id="2.7.11.1" evidence="1"/>
<feature type="binding site" evidence="10">
    <location>
        <position position="123"/>
    </location>
    <ligand>
        <name>ATP</name>
        <dbReference type="ChEBI" id="CHEBI:30616"/>
    </ligand>
</feature>
<dbReference type="InterPro" id="IPR036322">
    <property type="entry name" value="WD40_repeat_dom_sf"/>
</dbReference>
<dbReference type="PANTHER" id="PTHR19879">
    <property type="entry name" value="TRANSCRIPTION INITIATION FACTOR TFIID"/>
    <property type="match status" value="1"/>
</dbReference>
<dbReference type="PRINTS" id="PR00320">
    <property type="entry name" value="GPROTEINBRPT"/>
</dbReference>
<evidence type="ECO:0000256" key="9">
    <source>
        <dbReference type="PROSITE-ProRule" id="PRU00221"/>
    </source>
</evidence>
<keyword evidence="2" id="KW-0723">Serine/threonine-protein kinase</keyword>
<dbReference type="PROSITE" id="PS50082">
    <property type="entry name" value="WD_REPEATS_2"/>
    <property type="match status" value="8"/>
</dbReference>
<protein>
    <recommendedName>
        <fullName evidence="1">non-specific serine/threonine protein kinase</fullName>
        <ecNumber evidence="1">2.7.11.1</ecNumber>
    </recommendedName>
</protein>
<evidence type="ECO:0000256" key="10">
    <source>
        <dbReference type="PROSITE-ProRule" id="PRU10141"/>
    </source>
</evidence>
<dbReference type="InterPro" id="IPR008271">
    <property type="entry name" value="Ser/Thr_kinase_AS"/>
</dbReference>
<dbReference type="InterPro" id="IPR019775">
    <property type="entry name" value="WD40_repeat_CS"/>
</dbReference>
<reference evidence="13 14" key="1">
    <citation type="submission" date="2019-03" db="EMBL/GenBank/DDBJ databases">
        <title>Deep-cultivation of Planctomycetes and their phenomic and genomic characterization uncovers novel biology.</title>
        <authorList>
            <person name="Wiegand S."/>
            <person name="Jogler M."/>
            <person name="Boedeker C."/>
            <person name="Pinto D."/>
            <person name="Vollmers J."/>
            <person name="Rivas-Marin E."/>
            <person name="Kohn T."/>
            <person name="Peeters S.H."/>
            <person name="Heuer A."/>
            <person name="Rast P."/>
            <person name="Oberbeckmann S."/>
            <person name="Bunk B."/>
            <person name="Jeske O."/>
            <person name="Meyerdierks A."/>
            <person name="Storesund J.E."/>
            <person name="Kallscheuer N."/>
            <person name="Luecker S."/>
            <person name="Lage O.M."/>
            <person name="Pohl T."/>
            <person name="Merkel B.J."/>
            <person name="Hornburger P."/>
            <person name="Mueller R.-W."/>
            <person name="Bruemmer F."/>
            <person name="Labrenz M."/>
            <person name="Spormann A.M."/>
            <person name="Op den Camp H."/>
            <person name="Overmann J."/>
            <person name="Amann R."/>
            <person name="Jetten M.S.M."/>
            <person name="Mascher T."/>
            <person name="Medema M.H."/>
            <person name="Devos D.P."/>
            <person name="Kaster A.-K."/>
            <person name="Ovreas L."/>
            <person name="Rohde M."/>
            <person name="Galperin M.Y."/>
            <person name="Jogler C."/>
        </authorList>
    </citation>
    <scope>NUCLEOTIDE SEQUENCE [LARGE SCALE GENOMIC DNA]</scope>
    <source>
        <strain evidence="13 14">Enr13</strain>
    </source>
</reference>